<dbReference type="InterPro" id="IPR001387">
    <property type="entry name" value="Cro/C1-type_HTH"/>
</dbReference>
<proteinExistence type="predicted"/>
<feature type="domain" description="HTH cro/C1-type" evidence="1">
    <location>
        <begin position="35"/>
        <end position="70"/>
    </location>
</feature>
<dbReference type="GO" id="GO:0003677">
    <property type="term" value="F:DNA binding"/>
    <property type="evidence" value="ECO:0007669"/>
    <property type="project" value="InterPro"/>
</dbReference>
<dbReference type="Proteomes" id="UP000003227">
    <property type="component" value="Unassembled WGS sequence"/>
</dbReference>
<comment type="caution">
    <text evidence="2">The sequence shown here is derived from an EMBL/GenBank/DDBJ whole genome shotgun (WGS) entry which is preliminary data.</text>
</comment>
<sequence length="77" mass="8748">MIEYILRGDNMISYAPLWKLLIDRKIKKMEFVNISGISISVLGRLGNDKSVSMDTMEKICLALDCKIEDVVEIKKGI</sequence>
<organism evidence="2 3">
    <name type="scientific">Clostridioides difficile NAP08</name>
    <dbReference type="NCBI Taxonomy" id="525259"/>
    <lineage>
        <taxon>Bacteria</taxon>
        <taxon>Bacillati</taxon>
        <taxon>Bacillota</taxon>
        <taxon>Clostridia</taxon>
        <taxon>Peptostreptococcales</taxon>
        <taxon>Peptostreptococcaceae</taxon>
        <taxon>Clostridioides</taxon>
    </lineage>
</organism>
<dbReference type="AlphaFoldDB" id="D5Q3H9"/>
<evidence type="ECO:0000313" key="2">
    <source>
        <dbReference type="EMBL" id="EFH07560.1"/>
    </source>
</evidence>
<evidence type="ECO:0000259" key="1">
    <source>
        <dbReference type="PROSITE" id="PS50943"/>
    </source>
</evidence>
<reference evidence="2 3" key="1">
    <citation type="submission" date="2010-05" db="EMBL/GenBank/DDBJ databases">
        <authorList>
            <person name="Qin X."/>
            <person name="Bachman B."/>
            <person name="Battles P."/>
            <person name="Bell A."/>
            <person name="Bess C."/>
            <person name="Bickham C."/>
            <person name="Chaboub L."/>
            <person name="Chen D."/>
            <person name="Coyle M."/>
            <person name="Deiros D.R."/>
            <person name="Dinh H."/>
            <person name="Forbes L."/>
            <person name="Fowler G."/>
            <person name="Francisco L."/>
            <person name="Fu Q."/>
            <person name="Gubbala S."/>
            <person name="Hale W."/>
            <person name="Han Y."/>
            <person name="Hemphill L."/>
            <person name="Highlander S.K."/>
            <person name="Hirani K."/>
            <person name="Hogues M."/>
            <person name="Jackson L."/>
            <person name="Jakkamsetti A."/>
            <person name="Javaid M."/>
            <person name="Jiang H."/>
            <person name="Korchina V."/>
            <person name="Kovar C."/>
            <person name="Lara F."/>
            <person name="Lee S."/>
            <person name="Mata R."/>
            <person name="Mathew T."/>
            <person name="Moen C."/>
            <person name="Morales K."/>
            <person name="Munidasa M."/>
            <person name="Nazareth L."/>
            <person name="Ngo R."/>
            <person name="Nguyen L."/>
            <person name="Okwuonu G."/>
            <person name="Ongeri F."/>
            <person name="Patil S."/>
            <person name="Petrosino J."/>
            <person name="Pham C."/>
            <person name="Pham P."/>
            <person name="Pu L.-L."/>
            <person name="Puazo M."/>
            <person name="Raj R."/>
            <person name="Reid J."/>
            <person name="Rouhana J."/>
            <person name="Saada N."/>
            <person name="Shang Y."/>
            <person name="Simmons D."/>
            <person name="Thornton R."/>
            <person name="Warren J."/>
            <person name="Weissenberger G."/>
            <person name="Zhang J."/>
            <person name="Zhang L."/>
            <person name="Zhou C."/>
            <person name="Zhu D."/>
            <person name="Muzny D."/>
            <person name="Worley K."/>
            <person name="Gibbs R."/>
        </authorList>
    </citation>
    <scope>NUCLEOTIDE SEQUENCE [LARGE SCALE GENOMIC DNA]</scope>
    <source>
        <strain evidence="2 3">NAP08</strain>
    </source>
</reference>
<evidence type="ECO:0000313" key="3">
    <source>
        <dbReference type="Proteomes" id="UP000003227"/>
    </source>
</evidence>
<dbReference type="InterPro" id="IPR010982">
    <property type="entry name" value="Lambda_DNA-bd_dom_sf"/>
</dbReference>
<dbReference type="EMBL" id="ADNX01000036">
    <property type="protein sequence ID" value="EFH07560.1"/>
    <property type="molecule type" value="Genomic_DNA"/>
</dbReference>
<dbReference type="PROSITE" id="PS50943">
    <property type="entry name" value="HTH_CROC1"/>
    <property type="match status" value="1"/>
</dbReference>
<protein>
    <recommendedName>
        <fullName evidence="1">HTH cro/C1-type domain-containing protein</fullName>
    </recommendedName>
</protein>
<name>D5Q3H9_CLODI</name>
<accession>D5Q3H9</accession>
<dbReference type="SUPFAM" id="SSF47413">
    <property type="entry name" value="lambda repressor-like DNA-binding domains"/>
    <property type="match status" value="1"/>
</dbReference>
<dbReference type="Gene3D" id="1.10.260.40">
    <property type="entry name" value="lambda repressor-like DNA-binding domains"/>
    <property type="match status" value="1"/>
</dbReference>
<gene>
    <name evidence="2" type="ORF">HMPREF0220_1461</name>
</gene>
<dbReference type="Pfam" id="PF13443">
    <property type="entry name" value="HTH_26"/>
    <property type="match status" value="1"/>
</dbReference>
<dbReference type="HOGENOM" id="CLU_066192_31_1_9"/>